<dbReference type="Proteomes" id="UP000228906">
    <property type="component" value="Unassembled WGS sequence"/>
</dbReference>
<evidence type="ECO:0000313" key="2">
    <source>
        <dbReference type="Proteomes" id="UP000228906"/>
    </source>
</evidence>
<protein>
    <submittedName>
        <fullName evidence="1">Uncharacterized protein</fullName>
    </submittedName>
</protein>
<reference evidence="2" key="1">
    <citation type="submission" date="2017-09" db="EMBL/GenBank/DDBJ databases">
        <title>Depth-based differentiation of microbial function through sediment-hosted aquifers and enrichment of novel symbionts in the deep terrestrial subsurface.</title>
        <authorList>
            <person name="Probst A.J."/>
            <person name="Ladd B."/>
            <person name="Jarett J.K."/>
            <person name="Geller-Mcgrath D.E."/>
            <person name="Sieber C.M.K."/>
            <person name="Emerson J.B."/>
            <person name="Anantharaman K."/>
            <person name="Thomas B.C."/>
            <person name="Malmstrom R."/>
            <person name="Stieglmeier M."/>
            <person name="Klingl A."/>
            <person name="Woyke T."/>
            <person name="Ryan C.M."/>
            <person name="Banfield J.F."/>
        </authorList>
    </citation>
    <scope>NUCLEOTIDE SEQUENCE [LARGE SCALE GENOMIC DNA]</scope>
</reference>
<name>A0A2H0UYB1_9BACT</name>
<proteinExistence type="predicted"/>
<dbReference type="AlphaFoldDB" id="A0A2H0UYB1"/>
<evidence type="ECO:0000313" key="1">
    <source>
        <dbReference type="EMBL" id="PIR91199.1"/>
    </source>
</evidence>
<comment type="caution">
    <text evidence="1">The sequence shown here is derived from an EMBL/GenBank/DDBJ whole genome shotgun (WGS) entry which is preliminary data.</text>
</comment>
<dbReference type="EMBL" id="PFAV01000049">
    <property type="protein sequence ID" value="PIR91199.1"/>
    <property type="molecule type" value="Genomic_DNA"/>
</dbReference>
<organism evidence="1 2">
    <name type="scientific">bacterium (Candidatus Gribaldobacteria) CG10_big_fil_rev_8_21_14_0_10_41_12</name>
    <dbReference type="NCBI Taxonomy" id="2014277"/>
    <lineage>
        <taxon>Bacteria</taxon>
        <taxon>Candidatus Gribaldobacteria</taxon>
    </lineage>
</organism>
<accession>A0A2H0UYB1</accession>
<sequence>MSGYDGAGYLEIFIPKNKKITKGGDENEMVDRDFLFFICSGRCNFSSRAIRGCHRFSGVRPGGFCRFRDFFS</sequence>
<gene>
    <name evidence="1" type="ORF">COU03_02765</name>
</gene>